<organism evidence="1 2">
    <name type="scientific">Pseudoxanthomonas indica</name>
    <dbReference type="NCBI Taxonomy" id="428993"/>
    <lineage>
        <taxon>Bacteria</taxon>
        <taxon>Pseudomonadati</taxon>
        <taxon>Pseudomonadota</taxon>
        <taxon>Gammaproteobacteria</taxon>
        <taxon>Lysobacterales</taxon>
        <taxon>Lysobacteraceae</taxon>
        <taxon>Pseudoxanthomonas</taxon>
    </lineage>
</organism>
<proteinExistence type="predicted"/>
<protein>
    <submittedName>
        <fullName evidence="1">Uncharacterized protein</fullName>
    </submittedName>
</protein>
<gene>
    <name evidence="1" type="ORF">SAMN06296058_1020</name>
</gene>
<evidence type="ECO:0000313" key="1">
    <source>
        <dbReference type="EMBL" id="SKC53855.1"/>
    </source>
</evidence>
<dbReference type="AlphaFoldDB" id="A0A1T5JRB7"/>
<dbReference type="Proteomes" id="UP000190341">
    <property type="component" value="Unassembled WGS sequence"/>
</dbReference>
<evidence type="ECO:0000313" key="2">
    <source>
        <dbReference type="Proteomes" id="UP000190341"/>
    </source>
</evidence>
<dbReference type="EMBL" id="FUZV01000001">
    <property type="protein sequence ID" value="SKC53855.1"/>
    <property type="molecule type" value="Genomic_DNA"/>
</dbReference>
<reference evidence="1 2" key="1">
    <citation type="submission" date="2017-02" db="EMBL/GenBank/DDBJ databases">
        <authorList>
            <person name="Peterson S.W."/>
        </authorList>
    </citation>
    <scope>NUCLEOTIDE SEQUENCE [LARGE SCALE GENOMIC DNA]</scope>
    <source>
        <strain evidence="1 2">P15</strain>
    </source>
</reference>
<accession>A0A1T5JRB7</accession>
<name>A0A1T5JRB7_9GAMM</name>
<sequence>MDGNRARKATVVFQDRIDAALGERKNDHLADSFLPVEVRIDGARCVVNVRVYYSNHCWTRTRKDEPEDTVLFYEHHSDWVDERVFCETRWKFSLQLPEIVASLPHSLCLRGRSKQIFYRVKADESKDGYAGWYVCARLRAIQKKQEITLSIRSVHYRTNRPEDTRGGPQRFWALFWDFYKDLRSNHDWVAAGEAKINPPE</sequence>
<keyword evidence="2" id="KW-1185">Reference proteome</keyword>